<dbReference type="Proteomes" id="UP000199548">
    <property type="component" value="Unassembled WGS sequence"/>
</dbReference>
<dbReference type="InterPro" id="IPR038573">
    <property type="entry name" value="BrnT_sf"/>
</dbReference>
<organism evidence="1 2">
    <name type="scientific">Paraburkholderia megapolitana</name>
    <dbReference type="NCBI Taxonomy" id="420953"/>
    <lineage>
        <taxon>Bacteria</taxon>
        <taxon>Pseudomonadati</taxon>
        <taxon>Pseudomonadota</taxon>
        <taxon>Betaproteobacteria</taxon>
        <taxon>Burkholderiales</taxon>
        <taxon>Burkholderiaceae</taxon>
        <taxon>Paraburkholderia</taxon>
    </lineage>
</organism>
<dbReference type="AlphaFoldDB" id="A0A1I3SHW6"/>
<gene>
    <name evidence="1" type="ORF">SAMN05192543_108179</name>
</gene>
<protein>
    <submittedName>
        <fullName evidence="1">Uncharacterized protein</fullName>
    </submittedName>
</protein>
<proteinExistence type="predicted"/>
<dbReference type="InterPro" id="IPR007460">
    <property type="entry name" value="BrnT_toxin"/>
</dbReference>
<dbReference type="EMBL" id="FOQU01000008">
    <property type="protein sequence ID" value="SFJ57231.1"/>
    <property type="molecule type" value="Genomic_DNA"/>
</dbReference>
<sequence>MTFEEHRLAFEDAARVFEGRTLDMVDDCFDYPEERIITVGHLAGRVVIVIWIQRGEARHVIAMRKANEREKKRFAKRLG</sequence>
<keyword evidence="2" id="KW-1185">Reference proteome</keyword>
<evidence type="ECO:0000313" key="1">
    <source>
        <dbReference type="EMBL" id="SFJ57231.1"/>
    </source>
</evidence>
<evidence type="ECO:0000313" key="2">
    <source>
        <dbReference type="Proteomes" id="UP000199548"/>
    </source>
</evidence>
<dbReference type="Gene3D" id="3.10.450.530">
    <property type="entry name" value="Ribonuclease toxin, BrnT, of type II toxin-antitoxin system"/>
    <property type="match status" value="1"/>
</dbReference>
<accession>A0A1I3SHW6</accession>
<reference evidence="1 2" key="1">
    <citation type="submission" date="2016-10" db="EMBL/GenBank/DDBJ databases">
        <authorList>
            <person name="de Groot N.N."/>
        </authorList>
    </citation>
    <scope>NUCLEOTIDE SEQUENCE [LARGE SCALE GENOMIC DNA]</scope>
    <source>
        <strain evidence="1 2">LMG 23650</strain>
    </source>
</reference>
<dbReference type="RefSeq" id="WP_245811679.1">
    <property type="nucleotide sequence ID" value="NZ_CP041745.1"/>
</dbReference>
<dbReference type="STRING" id="420953.SAMN05192543_108179"/>
<dbReference type="Pfam" id="PF04365">
    <property type="entry name" value="BrnT_toxin"/>
    <property type="match status" value="1"/>
</dbReference>
<name>A0A1I3SHW6_9BURK</name>